<keyword evidence="7 14" id="KW-0812">Transmembrane</keyword>
<keyword evidence="6" id="KW-0808">Transferase</keyword>
<keyword evidence="9" id="KW-0460">Magnesium</keyword>
<feature type="transmembrane region" description="Helical" evidence="14">
    <location>
        <begin position="65"/>
        <end position="84"/>
    </location>
</feature>
<comment type="caution">
    <text evidence="15">The sequence shown here is derived from an EMBL/GenBank/DDBJ whole genome shotgun (WGS) entry which is preliminary data.</text>
</comment>
<comment type="cofactor">
    <cofactor evidence="1">
        <name>Mg(2+)</name>
        <dbReference type="ChEBI" id="CHEBI:18420"/>
    </cofactor>
</comment>
<keyword evidence="8" id="KW-0256">Endoplasmic reticulum</keyword>
<comment type="catalytic activity">
    <reaction evidence="12">
        <text>n isopentenyl diphosphate + (2E,6E)-farnesyl diphosphate = a di-trans,poly-cis-polyprenyl diphosphate + n diphosphate</text>
        <dbReference type="Rhea" id="RHEA:53008"/>
        <dbReference type="Rhea" id="RHEA-COMP:19494"/>
        <dbReference type="ChEBI" id="CHEBI:33019"/>
        <dbReference type="ChEBI" id="CHEBI:128769"/>
        <dbReference type="ChEBI" id="CHEBI:136960"/>
        <dbReference type="ChEBI" id="CHEBI:175763"/>
        <dbReference type="EC" id="2.5.1.87"/>
    </reaction>
</comment>
<evidence type="ECO:0000256" key="8">
    <source>
        <dbReference type="ARBA" id="ARBA00022824"/>
    </source>
</evidence>
<dbReference type="PANTHER" id="PTHR21528">
    <property type="entry name" value="DEHYDRODOLICHYL DIPHOSPHATE SYNTHASE COMPLEX SUBUNIT NUS1"/>
    <property type="match status" value="1"/>
</dbReference>
<evidence type="ECO:0000256" key="14">
    <source>
        <dbReference type="SAM" id="Phobius"/>
    </source>
</evidence>
<name>A0AAJ0GKD1_9PEZI</name>
<evidence type="ECO:0000256" key="6">
    <source>
        <dbReference type="ARBA" id="ARBA00022679"/>
    </source>
</evidence>
<evidence type="ECO:0000256" key="9">
    <source>
        <dbReference type="ARBA" id="ARBA00022842"/>
    </source>
</evidence>
<comment type="pathway">
    <text evidence="3">Protein modification; protein glycosylation.</text>
</comment>
<evidence type="ECO:0000256" key="5">
    <source>
        <dbReference type="ARBA" id="ARBA00012596"/>
    </source>
</evidence>
<dbReference type="InterPro" id="IPR036424">
    <property type="entry name" value="UPP_synth-like_sf"/>
</dbReference>
<dbReference type="EMBL" id="JAWDJX010000001">
    <property type="protein sequence ID" value="KAK3059153.1"/>
    <property type="molecule type" value="Genomic_DNA"/>
</dbReference>
<feature type="region of interest" description="Disordered" evidence="13">
    <location>
        <begin position="1"/>
        <end position="22"/>
    </location>
</feature>
<dbReference type="Proteomes" id="UP001271007">
    <property type="component" value="Unassembled WGS sequence"/>
</dbReference>
<evidence type="ECO:0000256" key="2">
    <source>
        <dbReference type="ARBA" id="ARBA00004586"/>
    </source>
</evidence>
<dbReference type="PANTHER" id="PTHR21528:SF0">
    <property type="entry name" value="DEHYDRODOLICHYL DIPHOSPHATE SYNTHASE COMPLEX SUBUNIT NUS1"/>
    <property type="match status" value="1"/>
</dbReference>
<comment type="subcellular location">
    <subcellularLocation>
        <location evidence="2">Endoplasmic reticulum membrane</location>
    </subcellularLocation>
</comment>
<evidence type="ECO:0000256" key="7">
    <source>
        <dbReference type="ARBA" id="ARBA00022692"/>
    </source>
</evidence>
<dbReference type="Gene3D" id="3.40.1180.10">
    <property type="entry name" value="Decaprenyl diphosphate synthase-like"/>
    <property type="match status" value="1"/>
</dbReference>
<protein>
    <recommendedName>
        <fullName evidence="5">ditrans,polycis-polyprenyl diphosphate synthase [(2E,6E)-farnesyldiphosphate specific]</fullName>
        <ecNumber evidence="5">2.5.1.87</ecNumber>
    </recommendedName>
</protein>
<dbReference type="GO" id="GO:0045547">
    <property type="term" value="F:ditrans,polycis-polyprenyl diphosphate synthase [(2E,6E)-farnesyl diphosphate specific] activity"/>
    <property type="evidence" value="ECO:0007669"/>
    <property type="project" value="UniProtKB-EC"/>
</dbReference>
<feature type="region of interest" description="Disordered" evidence="13">
    <location>
        <begin position="35"/>
        <end position="58"/>
    </location>
</feature>
<dbReference type="GO" id="GO:0005789">
    <property type="term" value="C:endoplasmic reticulum membrane"/>
    <property type="evidence" value="ECO:0007669"/>
    <property type="project" value="UniProtKB-SubCell"/>
</dbReference>
<proteinExistence type="inferred from homology"/>
<organism evidence="15 16">
    <name type="scientific">Extremus antarcticus</name>
    <dbReference type="NCBI Taxonomy" id="702011"/>
    <lineage>
        <taxon>Eukaryota</taxon>
        <taxon>Fungi</taxon>
        <taxon>Dikarya</taxon>
        <taxon>Ascomycota</taxon>
        <taxon>Pezizomycotina</taxon>
        <taxon>Dothideomycetes</taxon>
        <taxon>Dothideomycetidae</taxon>
        <taxon>Mycosphaerellales</taxon>
        <taxon>Extremaceae</taxon>
        <taxon>Extremus</taxon>
    </lineage>
</organism>
<evidence type="ECO:0000313" key="16">
    <source>
        <dbReference type="Proteomes" id="UP001271007"/>
    </source>
</evidence>
<evidence type="ECO:0000256" key="11">
    <source>
        <dbReference type="ARBA" id="ARBA00023136"/>
    </source>
</evidence>
<keyword evidence="16" id="KW-1185">Reference proteome</keyword>
<dbReference type="InterPro" id="IPR038887">
    <property type="entry name" value="Nus1/NgBR"/>
</dbReference>
<feature type="compositionally biased region" description="Low complexity" evidence="13">
    <location>
        <begin position="38"/>
        <end position="51"/>
    </location>
</feature>
<comment type="similarity">
    <text evidence="4">Belongs to the UPP synthase family.</text>
</comment>
<sequence length="327" mass="36890">MVVAPQQARAFHTGSDQHGRQLSAQERERMLKPYLPAPSKTKTPQQSQQSPRAHKQRVRPAIRHMIHSLIFTIIHAFFSLYIRFRQAYHAVVDQVLAILYYHHRTPELVKRDVKGLTKVPKHLSVILQKRDRLDTLINDACEIAAWSACAGVPMLSIYERTGVLKHSLPHLHRRISRTMTAYFGANNKPSISLRAPHMPSYSPPTSPDANSSLGEHPHLTILLIDASDGRQTLVDLTKTLAEMSQHGKLAPSDISSELIDAEITESVMGEPDLLILFGDKIVLEGYPPWQVRLTEIYRVQDHAGGVGYHVFLRALCKYGQAEFRVGR</sequence>
<keyword evidence="11 14" id="KW-0472">Membrane</keyword>
<evidence type="ECO:0000256" key="3">
    <source>
        <dbReference type="ARBA" id="ARBA00004922"/>
    </source>
</evidence>
<dbReference type="AlphaFoldDB" id="A0AAJ0GKD1"/>
<dbReference type="GO" id="GO:1904423">
    <property type="term" value="C:dehydrodolichyl diphosphate synthase complex"/>
    <property type="evidence" value="ECO:0007669"/>
    <property type="project" value="InterPro"/>
</dbReference>
<evidence type="ECO:0000256" key="13">
    <source>
        <dbReference type="SAM" id="MobiDB-lite"/>
    </source>
</evidence>
<evidence type="ECO:0000256" key="12">
    <source>
        <dbReference type="ARBA" id="ARBA00047353"/>
    </source>
</evidence>
<evidence type="ECO:0000256" key="1">
    <source>
        <dbReference type="ARBA" id="ARBA00001946"/>
    </source>
</evidence>
<accession>A0AAJ0GKD1</accession>
<evidence type="ECO:0000256" key="10">
    <source>
        <dbReference type="ARBA" id="ARBA00022989"/>
    </source>
</evidence>
<dbReference type="EC" id="2.5.1.87" evidence="5"/>
<evidence type="ECO:0000313" key="15">
    <source>
        <dbReference type="EMBL" id="KAK3059153.1"/>
    </source>
</evidence>
<evidence type="ECO:0000256" key="4">
    <source>
        <dbReference type="ARBA" id="ARBA00005432"/>
    </source>
</evidence>
<keyword evidence="10 14" id="KW-1133">Transmembrane helix</keyword>
<gene>
    <name evidence="15" type="ORF">LTR09_000719</name>
</gene>
<dbReference type="SUPFAM" id="SSF64005">
    <property type="entry name" value="Undecaprenyl diphosphate synthase"/>
    <property type="match status" value="1"/>
</dbReference>
<reference evidence="15" key="1">
    <citation type="submission" date="2023-04" db="EMBL/GenBank/DDBJ databases">
        <title>Black Yeasts Isolated from many extreme environments.</title>
        <authorList>
            <person name="Coleine C."/>
            <person name="Stajich J.E."/>
            <person name="Selbmann L."/>
        </authorList>
    </citation>
    <scope>NUCLEOTIDE SEQUENCE</scope>
    <source>
        <strain evidence="15">CCFEE 5312</strain>
    </source>
</reference>